<name>A0A7D9H3W8_DEKBR</name>
<dbReference type="Proteomes" id="UP000478008">
    <property type="component" value="Unassembled WGS sequence"/>
</dbReference>
<reference evidence="3 4" key="1">
    <citation type="submission" date="2019-07" db="EMBL/GenBank/DDBJ databases">
        <authorList>
            <person name="Friedrich A."/>
            <person name="Schacherer J."/>
        </authorList>
    </citation>
    <scope>NUCLEOTIDE SEQUENCE [LARGE SCALE GENOMIC DNA]</scope>
</reference>
<proteinExistence type="predicted"/>
<dbReference type="SMART" id="SM00128">
    <property type="entry name" value="IPPc"/>
    <property type="match status" value="1"/>
</dbReference>
<keyword evidence="4" id="KW-1185">Reference proteome</keyword>
<feature type="compositionally biased region" description="Polar residues" evidence="1">
    <location>
        <begin position="22"/>
        <end position="42"/>
    </location>
</feature>
<dbReference type="InterPro" id="IPR036691">
    <property type="entry name" value="Endo/exonu/phosph_ase_sf"/>
</dbReference>
<feature type="domain" description="Inositol polyphosphate-related phosphatase" evidence="2">
    <location>
        <begin position="99"/>
        <end position="441"/>
    </location>
</feature>
<sequence length="714" mass="80226">MAFQSENSDTENDFSSKADVDTTITSTPPSTNVSNQDDTQNDLTEKLKNVNINETEDTVDKYRAIKLLHALNPSNKLRYHDLLQSDFLSEFESTDIYTATIIVKLITWNLCQLPPTDSIGGFLKLASADKYADMYVFTFQETVSLRYLASNDSVINRWTEVILKNLPNGYKVMHKSGLSGLTTILIANPSLSQEISDINVDTVGLGYLGWYNKGCISLKFSVGKVGDTKLAGLPIQVLNMHLVHGEDTSACKSRMKNLEKVGNSVSLVNSEGHLTPKSTKNVSDKVQRVLQLDDIEMDKISKATISLSGISEPLATNGLIFVAGDLNSRLDGIDRDAILSAIREKQYKVLVGYDELATIMSQNDALIGFEEGRLSFAPTYKLNSAREYDLKRKPAYTDRIAYCGSKTQIRQITYGSLSVDGSDHRPVYSEFCVHSKLFHPELLQKHLLIFEKYYNNVISTMRLLEFEPSEIVQRCCVGIQESVYINFSNPSDELLSYKISEMNKGFFQLATFSIDDPKPKSSIERKSNKRIKFSVLPKSPGTIAAKYSVTLLGFDYQKYVTITFNAETVIGCALDELTENQFENILNCFKFIIAAKSRVGLVSHFSEVENLDSLTPFEQTLLKHITLDTVDFKILAEHNNSANTGSVATMDVIYVWMRYLPGINTGDKRGKAIFSKLIDLIKFLQMDNETAYEHFGFLFNDQYEILDYLESSNH</sequence>
<evidence type="ECO:0000313" key="3">
    <source>
        <dbReference type="EMBL" id="VUG19747.1"/>
    </source>
</evidence>
<dbReference type="GO" id="GO:0004439">
    <property type="term" value="F:phosphatidylinositol-4,5-bisphosphate 5-phosphatase activity"/>
    <property type="evidence" value="ECO:0007669"/>
    <property type="project" value="TreeGrafter"/>
</dbReference>
<gene>
    <name evidence="3" type="ORF">DEBR0S5_10968G</name>
</gene>
<dbReference type="EMBL" id="CABFWN010000005">
    <property type="protein sequence ID" value="VUG19747.1"/>
    <property type="molecule type" value="Genomic_DNA"/>
</dbReference>
<dbReference type="InterPro" id="IPR000300">
    <property type="entry name" value="IPPc"/>
</dbReference>
<dbReference type="Gene3D" id="3.60.10.10">
    <property type="entry name" value="Endonuclease/exonuclease/phosphatase"/>
    <property type="match status" value="1"/>
</dbReference>
<evidence type="ECO:0000313" key="4">
    <source>
        <dbReference type="Proteomes" id="UP000478008"/>
    </source>
</evidence>
<feature type="region of interest" description="Disordered" evidence="1">
    <location>
        <begin position="1"/>
        <end position="42"/>
    </location>
</feature>
<dbReference type="InterPro" id="IPR046985">
    <property type="entry name" value="IP5"/>
</dbReference>
<evidence type="ECO:0000259" key="2">
    <source>
        <dbReference type="SMART" id="SM00128"/>
    </source>
</evidence>
<protein>
    <submittedName>
        <fullName evidence="3">DEBR0S5_10968g1_1</fullName>
    </submittedName>
</protein>
<dbReference type="Pfam" id="PF22669">
    <property type="entry name" value="Exo_endo_phos2"/>
    <property type="match status" value="1"/>
</dbReference>
<dbReference type="SUPFAM" id="SSF56219">
    <property type="entry name" value="DNase I-like"/>
    <property type="match status" value="1"/>
</dbReference>
<dbReference type="AlphaFoldDB" id="A0A7D9H3W8"/>
<evidence type="ECO:0000256" key="1">
    <source>
        <dbReference type="SAM" id="MobiDB-lite"/>
    </source>
</evidence>
<dbReference type="PANTHER" id="PTHR11200">
    <property type="entry name" value="INOSITOL 5-PHOSPHATASE"/>
    <property type="match status" value="1"/>
</dbReference>
<organism evidence="3 4">
    <name type="scientific">Dekkera bruxellensis</name>
    <name type="common">Brettanomyces custersii</name>
    <dbReference type="NCBI Taxonomy" id="5007"/>
    <lineage>
        <taxon>Eukaryota</taxon>
        <taxon>Fungi</taxon>
        <taxon>Dikarya</taxon>
        <taxon>Ascomycota</taxon>
        <taxon>Saccharomycotina</taxon>
        <taxon>Pichiomycetes</taxon>
        <taxon>Pichiales</taxon>
        <taxon>Pichiaceae</taxon>
        <taxon>Brettanomyces</taxon>
    </lineage>
</organism>
<dbReference type="GO" id="GO:0046856">
    <property type="term" value="P:phosphatidylinositol dephosphorylation"/>
    <property type="evidence" value="ECO:0007669"/>
    <property type="project" value="InterPro"/>
</dbReference>
<accession>A0A7D9H3W8</accession>